<feature type="region of interest" description="Disordered" evidence="1">
    <location>
        <begin position="621"/>
        <end position="661"/>
    </location>
</feature>
<dbReference type="InterPro" id="IPR026906">
    <property type="entry name" value="LRR_5"/>
</dbReference>
<dbReference type="AlphaFoldDB" id="L7FLC7"/>
<proteinExistence type="predicted"/>
<evidence type="ECO:0000313" key="2">
    <source>
        <dbReference type="EMBL" id="ELP86663.1"/>
    </source>
</evidence>
<dbReference type="EMBL" id="KB206945">
    <property type="protein sequence ID" value="ELP86663.1"/>
    <property type="molecule type" value="Genomic_DNA"/>
</dbReference>
<dbReference type="KEGG" id="eiv:EIN_133420"/>
<dbReference type="InterPro" id="IPR053139">
    <property type="entry name" value="Surface_bspA-like"/>
</dbReference>
<protein>
    <recommendedName>
        <fullName evidence="4">Leucine rich repeat containing protein BspA family protein</fullName>
    </recommendedName>
</protein>
<sequence>MSQLSTDTIFIVANYFTSSKDYVTLERVCKRYRNLSYRFDSNPISINSPVCFKLFPHIHTLNFYKKSDLMYYTQYNEENTLSYSVNTLCFKYEMSYSDVVKINGIQTIFKSLSISKKERLKTKNRIPPEVNILASSAFEKCTTLKDFVVPDNVRVIKSSCFDSCSNLSTIKLPIGLTRLGTSCFSGARKLESIEIPKLVQAIGYNTFKTCEALSKVFLHDEVTSLGRSVFFKCSSLAQIDLPNKLRDIGIDCFNECGALKEIVLPEHVKEIPEEVFQKLLETLICLSSKEHREGRDVCFHKNTFKDVKSVHFVVAKTNTKLVNHLQQFDCEIGDIRSVIQSVCTKIQKCRSITHFERERIDDMSEVQKSQIEEMEVEGANEERSALMTNEIAITQQKSDKKELSGNEKLNDGNTSPHIKMNDEKSRSREIKATSQDSMSPKSKKKNLNVKAKGKEVKEIKKNLMTKKESVLKSKKSVKNMEKANAMGERSNGESKSASSMDGDVNKTIRKLYIIKKPIKIDPILKPSELKRVVMETLEREGEIQKEKKTEVPTKTSLEIHSRFAGNKTVDVPQKEMTNEVVKKTSVQQKGTSKIVESEIPNPVKSTCEKIEGNEKVFEPQKVEKIEEEKKTNQSDIFDDKKKKEEHPTTSLNNCNTNENNKEQKDVCNTKEIIHEMFITEKTLEITPIIPIINENKESPLIENACLIGLDLNESTSEEEEN</sequence>
<accession>L7FLC7</accession>
<organism evidence="2 3">
    <name type="scientific">Entamoeba invadens IP1</name>
    <dbReference type="NCBI Taxonomy" id="370355"/>
    <lineage>
        <taxon>Eukaryota</taxon>
        <taxon>Amoebozoa</taxon>
        <taxon>Evosea</taxon>
        <taxon>Archamoebae</taxon>
        <taxon>Mastigamoebida</taxon>
        <taxon>Entamoebidae</taxon>
        <taxon>Entamoeba</taxon>
    </lineage>
</organism>
<feature type="region of interest" description="Disordered" evidence="1">
    <location>
        <begin position="539"/>
        <end position="571"/>
    </location>
</feature>
<keyword evidence="3" id="KW-1185">Reference proteome</keyword>
<dbReference type="SUPFAM" id="SSF52058">
    <property type="entry name" value="L domain-like"/>
    <property type="match status" value="1"/>
</dbReference>
<dbReference type="Proteomes" id="UP000014680">
    <property type="component" value="Unassembled WGS sequence"/>
</dbReference>
<feature type="compositionally biased region" description="Basic and acidic residues" evidence="1">
    <location>
        <begin position="397"/>
        <end position="410"/>
    </location>
</feature>
<feature type="region of interest" description="Disordered" evidence="1">
    <location>
        <begin position="469"/>
        <end position="501"/>
    </location>
</feature>
<dbReference type="Gene3D" id="3.80.10.10">
    <property type="entry name" value="Ribonuclease Inhibitor"/>
    <property type="match status" value="1"/>
</dbReference>
<feature type="compositionally biased region" description="Basic and acidic residues" evidence="1">
    <location>
        <begin position="621"/>
        <end position="647"/>
    </location>
</feature>
<name>L7FLC7_ENTIV</name>
<feature type="region of interest" description="Disordered" evidence="1">
    <location>
        <begin position="395"/>
        <end position="450"/>
    </location>
</feature>
<dbReference type="RefSeq" id="XP_004186009.1">
    <property type="nucleotide sequence ID" value="XM_004185961.1"/>
</dbReference>
<feature type="compositionally biased region" description="Basic and acidic residues" evidence="1">
    <location>
        <begin position="539"/>
        <end position="561"/>
    </location>
</feature>
<evidence type="ECO:0008006" key="4">
    <source>
        <dbReference type="Google" id="ProtNLM"/>
    </source>
</evidence>
<dbReference type="GeneID" id="14885639"/>
<evidence type="ECO:0000313" key="3">
    <source>
        <dbReference type="Proteomes" id="UP000014680"/>
    </source>
</evidence>
<dbReference type="Pfam" id="PF13306">
    <property type="entry name" value="LRR_5"/>
    <property type="match status" value="1"/>
</dbReference>
<gene>
    <name evidence="2" type="ORF">EIN_133420</name>
</gene>
<feature type="compositionally biased region" description="Basic and acidic residues" evidence="1">
    <location>
        <begin position="419"/>
        <end position="431"/>
    </location>
</feature>
<dbReference type="InterPro" id="IPR032675">
    <property type="entry name" value="LRR_dom_sf"/>
</dbReference>
<evidence type="ECO:0000256" key="1">
    <source>
        <dbReference type="SAM" id="MobiDB-lite"/>
    </source>
</evidence>
<dbReference type="VEuPathDB" id="AmoebaDB:EIN_133420"/>
<dbReference type="PANTHER" id="PTHR45661:SF3">
    <property type="entry name" value="IG-LIKE DOMAIN-CONTAINING PROTEIN"/>
    <property type="match status" value="1"/>
</dbReference>
<dbReference type="PANTHER" id="PTHR45661">
    <property type="entry name" value="SURFACE ANTIGEN"/>
    <property type="match status" value="1"/>
</dbReference>
<reference evidence="2 3" key="1">
    <citation type="submission" date="2012-10" db="EMBL/GenBank/DDBJ databases">
        <authorList>
            <person name="Zafar N."/>
            <person name="Inman J."/>
            <person name="Hall N."/>
            <person name="Lorenzi H."/>
            <person name="Caler E."/>
        </authorList>
    </citation>
    <scope>NUCLEOTIDE SEQUENCE [LARGE SCALE GENOMIC DNA]</scope>
    <source>
        <strain evidence="2 3">IP1</strain>
    </source>
</reference>